<feature type="compositionally biased region" description="Pro residues" evidence="1">
    <location>
        <begin position="67"/>
        <end position="80"/>
    </location>
</feature>
<proteinExistence type="predicted"/>
<comment type="caution">
    <text evidence="2">The sequence shown here is derived from an EMBL/GenBank/DDBJ whole genome shotgun (WGS) entry which is preliminary data.</text>
</comment>
<organism evidence="2 3">
    <name type="scientific">Portunus trituberculatus</name>
    <name type="common">Swimming crab</name>
    <name type="synonym">Neptunus trituberculatus</name>
    <dbReference type="NCBI Taxonomy" id="210409"/>
    <lineage>
        <taxon>Eukaryota</taxon>
        <taxon>Metazoa</taxon>
        <taxon>Ecdysozoa</taxon>
        <taxon>Arthropoda</taxon>
        <taxon>Crustacea</taxon>
        <taxon>Multicrustacea</taxon>
        <taxon>Malacostraca</taxon>
        <taxon>Eumalacostraca</taxon>
        <taxon>Eucarida</taxon>
        <taxon>Decapoda</taxon>
        <taxon>Pleocyemata</taxon>
        <taxon>Brachyura</taxon>
        <taxon>Eubrachyura</taxon>
        <taxon>Portunoidea</taxon>
        <taxon>Portunidae</taxon>
        <taxon>Portuninae</taxon>
        <taxon>Portunus</taxon>
    </lineage>
</organism>
<sequence>MAELGLTPNAALHLKVASRQPAGDSLSLGGAMAAVTSLSASGPTTAPPQQHTAPPPYSPTRRRVPSPALPQIPPNLHPDLLPPPVPLLCFPDAHDASDRES</sequence>
<name>A0A5B7DHR9_PORTR</name>
<keyword evidence="3" id="KW-1185">Reference proteome</keyword>
<reference evidence="2 3" key="1">
    <citation type="submission" date="2019-05" db="EMBL/GenBank/DDBJ databases">
        <title>Another draft genome of Portunus trituberculatus and its Hox gene families provides insights of decapod evolution.</title>
        <authorList>
            <person name="Jeong J.-H."/>
            <person name="Song I."/>
            <person name="Kim S."/>
            <person name="Choi T."/>
            <person name="Kim D."/>
            <person name="Ryu S."/>
            <person name="Kim W."/>
        </authorList>
    </citation>
    <scope>NUCLEOTIDE SEQUENCE [LARGE SCALE GENOMIC DNA]</scope>
    <source>
        <tissue evidence="2">Muscle</tissue>
    </source>
</reference>
<evidence type="ECO:0000256" key="1">
    <source>
        <dbReference type="SAM" id="MobiDB-lite"/>
    </source>
</evidence>
<dbReference type="Proteomes" id="UP000324222">
    <property type="component" value="Unassembled WGS sequence"/>
</dbReference>
<accession>A0A5B7DHR9</accession>
<dbReference type="OrthoDB" id="25887at2759"/>
<evidence type="ECO:0000313" key="2">
    <source>
        <dbReference type="EMBL" id="MPC20649.1"/>
    </source>
</evidence>
<evidence type="ECO:0000313" key="3">
    <source>
        <dbReference type="Proteomes" id="UP000324222"/>
    </source>
</evidence>
<feature type="compositionally biased region" description="Low complexity" evidence="1">
    <location>
        <begin position="43"/>
        <end position="52"/>
    </location>
</feature>
<protein>
    <submittedName>
        <fullName evidence="2">Uncharacterized protein</fullName>
    </submittedName>
</protein>
<feature type="region of interest" description="Disordered" evidence="1">
    <location>
        <begin position="38"/>
        <end position="80"/>
    </location>
</feature>
<dbReference type="EMBL" id="VSRR010000895">
    <property type="protein sequence ID" value="MPC20649.1"/>
    <property type="molecule type" value="Genomic_DNA"/>
</dbReference>
<dbReference type="AlphaFoldDB" id="A0A5B7DHR9"/>
<gene>
    <name evidence="2" type="ORF">E2C01_013602</name>
</gene>